<dbReference type="AlphaFoldDB" id="A0A7J9L573"/>
<reference evidence="1 2" key="1">
    <citation type="journal article" date="2019" name="Genome Biol. Evol.">
        <title>Insights into the evolution of the New World diploid cottons (Gossypium, subgenus Houzingenia) based on genome sequencing.</title>
        <authorList>
            <person name="Grover C.E."/>
            <person name="Arick M.A. 2nd"/>
            <person name="Thrash A."/>
            <person name="Conover J.L."/>
            <person name="Sanders W.S."/>
            <person name="Peterson D.G."/>
            <person name="Frelichowski J.E."/>
            <person name="Scheffler J.A."/>
            <person name="Scheffler B.E."/>
            <person name="Wendel J.F."/>
        </authorList>
    </citation>
    <scope>NUCLEOTIDE SEQUENCE [LARGE SCALE GENOMIC DNA]</scope>
    <source>
        <strain evidence="1">1</strain>
        <tissue evidence="1">Leaf</tissue>
    </source>
</reference>
<dbReference type="Proteomes" id="UP000593576">
    <property type="component" value="Unassembled WGS sequence"/>
</dbReference>
<protein>
    <submittedName>
        <fullName evidence="1">Uncharacterized protein</fullName>
    </submittedName>
</protein>
<accession>A0A7J9L573</accession>
<dbReference type="EMBL" id="JABFAF010000004">
    <property type="protein sequence ID" value="MBA0853848.1"/>
    <property type="molecule type" value="Genomic_DNA"/>
</dbReference>
<sequence>MEISRKYQYPVSFHQAIMFPEANTWIQFVCTQIVPALNVSNVNTFIAVLLYASL</sequence>
<name>A0A7J9L573_GOSSC</name>
<keyword evidence="2" id="KW-1185">Reference proteome</keyword>
<evidence type="ECO:0000313" key="1">
    <source>
        <dbReference type="EMBL" id="MBA0853848.1"/>
    </source>
</evidence>
<gene>
    <name evidence="1" type="ORF">Goshw_022790</name>
</gene>
<organism evidence="1 2">
    <name type="scientific">Gossypium schwendimanii</name>
    <name type="common">Cotton</name>
    <dbReference type="NCBI Taxonomy" id="34291"/>
    <lineage>
        <taxon>Eukaryota</taxon>
        <taxon>Viridiplantae</taxon>
        <taxon>Streptophyta</taxon>
        <taxon>Embryophyta</taxon>
        <taxon>Tracheophyta</taxon>
        <taxon>Spermatophyta</taxon>
        <taxon>Magnoliopsida</taxon>
        <taxon>eudicotyledons</taxon>
        <taxon>Gunneridae</taxon>
        <taxon>Pentapetalae</taxon>
        <taxon>rosids</taxon>
        <taxon>malvids</taxon>
        <taxon>Malvales</taxon>
        <taxon>Malvaceae</taxon>
        <taxon>Malvoideae</taxon>
        <taxon>Gossypium</taxon>
    </lineage>
</organism>
<evidence type="ECO:0000313" key="2">
    <source>
        <dbReference type="Proteomes" id="UP000593576"/>
    </source>
</evidence>
<proteinExistence type="predicted"/>
<comment type="caution">
    <text evidence="1">The sequence shown here is derived from an EMBL/GenBank/DDBJ whole genome shotgun (WGS) entry which is preliminary data.</text>
</comment>